<feature type="domain" description="LicD/FKTN/FKRP nucleotidyltransferase" evidence="1">
    <location>
        <begin position="77"/>
        <end position="108"/>
    </location>
</feature>
<reference evidence="2 3" key="1">
    <citation type="submission" date="2022-05" db="EMBL/GenBank/DDBJ databases">
        <authorList>
            <consortium name="Genoscope - CEA"/>
            <person name="William W."/>
        </authorList>
    </citation>
    <scope>NUCLEOTIDE SEQUENCE [LARGE SCALE GENOMIC DNA]</scope>
</reference>
<evidence type="ECO:0000313" key="2">
    <source>
        <dbReference type="EMBL" id="CAH3171958.1"/>
    </source>
</evidence>
<gene>
    <name evidence="2" type="ORF">PEVE_00008152</name>
</gene>
<evidence type="ECO:0000313" key="3">
    <source>
        <dbReference type="Proteomes" id="UP001159427"/>
    </source>
</evidence>
<dbReference type="InterPro" id="IPR052613">
    <property type="entry name" value="LicD_transferase"/>
</dbReference>
<protein>
    <recommendedName>
        <fullName evidence="1">LicD/FKTN/FKRP nucleotidyltransferase domain-containing protein</fullName>
    </recommendedName>
</protein>
<dbReference type="Proteomes" id="UP001159427">
    <property type="component" value="Unassembled WGS sequence"/>
</dbReference>
<dbReference type="EMBL" id="CALNXI010001554">
    <property type="protein sequence ID" value="CAH3171958.1"/>
    <property type="molecule type" value="Genomic_DNA"/>
</dbReference>
<sequence length="249" mass="29182">MLTSRRYMNCWVTTRRRRMQRNRLLKFLLVVLALIAFLHFIVLPAASGGYNDECFIPDEKRRILRTMVQNISKVFDKYDVQYWLDYGTLLGAYRMGDVLPHDHDADMSFLVTSNISQAFQELAKSGITAAGIKARFKGVILDFVPWKPKYRTTHDGTQLMLYKSYPSYVLEKDNIMNRYHHKLETFPYSWAFPAGRINFHGVSASVPHSPEKLLSFRYPYTFGLFGVRMKTPYKWKCYVPCWLRKSNGC</sequence>
<accession>A0ABN8R289</accession>
<dbReference type="Pfam" id="PF04991">
    <property type="entry name" value="LicD"/>
    <property type="match status" value="1"/>
</dbReference>
<proteinExistence type="predicted"/>
<name>A0ABN8R289_9CNID</name>
<organism evidence="2 3">
    <name type="scientific">Porites evermanni</name>
    <dbReference type="NCBI Taxonomy" id="104178"/>
    <lineage>
        <taxon>Eukaryota</taxon>
        <taxon>Metazoa</taxon>
        <taxon>Cnidaria</taxon>
        <taxon>Anthozoa</taxon>
        <taxon>Hexacorallia</taxon>
        <taxon>Scleractinia</taxon>
        <taxon>Fungiina</taxon>
        <taxon>Poritidae</taxon>
        <taxon>Porites</taxon>
    </lineage>
</organism>
<dbReference type="PANTHER" id="PTHR13627">
    <property type="entry name" value="FUKUTIN RELATED PROTEIN"/>
    <property type="match status" value="1"/>
</dbReference>
<dbReference type="PANTHER" id="PTHR13627:SF35">
    <property type="entry name" value="LICD FAMILY PROTEIN"/>
    <property type="match status" value="1"/>
</dbReference>
<comment type="caution">
    <text evidence="2">The sequence shown here is derived from an EMBL/GenBank/DDBJ whole genome shotgun (WGS) entry which is preliminary data.</text>
</comment>
<keyword evidence="3" id="KW-1185">Reference proteome</keyword>
<dbReference type="InterPro" id="IPR007074">
    <property type="entry name" value="LicD/FKTN/FKRP_NTP_transf"/>
</dbReference>
<evidence type="ECO:0000259" key="1">
    <source>
        <dbReference type="Pfam" id="PF04991"/>
    </source>
</evidence>